<evidence type="ECO:0000256" key="1">
    <source>
        <dbReference type="SAM" id="MobiDB-lite"/>
    </source>
</evidence>
<feature type="compositionally biased region" description="Basic and acidic residues" evidence="1">
    <location>
        <begin position="14"/>
        <end position="33"/>
    </location>
</feature>
<proteinExistence type="predicted"/>
<organism evidence="2">
    <name type="scientific">marine sediment metagenome</name>
    <dbReference type="NCBI Taxonomy" id="412755"/>
    <lineage>
        <taxon>unclassified sequences</taxon>
        <taxon>metagenomes</taxon>
        <taxon>ecological metagenomes</taxon>
    </lineage>
</organism>
<dbReference type="EMBL" id="BARV01014854">
    <property type="protein sequence ID" value="GAI24029.1"/>
    <property type="molecule type" value="Genomic_DNA"/>
</dbReference>
<comment type="caution">
    <text evidence="2">The sequence shown here is derived from an EMBL/GenBank/DDBJ whole genome shotgun (WGS) entry which is preliminary data.</text>
</comment>
<name>X1NZF9_9ZZZZ</name>
<protein>
    <submittedName>
        <fullName evidence="2">Uncharacterized protein</fullName>
    </submittedName>
</protein>
<evidence type="ECO:0000313" key="2">
    <source>
        <dbReference type="EMBL" id="GAI24029.1"/>
    </source>
</evidence>
<feature type="non-terminal residue" evidence="2">
    <location>
        <position position="1"/>
    </location>
</feature>
<reference evidence="2" key="1">
    <citation type="journal article" date="2014" name="Front. Microbiol.">
        <title>High frequency of phylogenetically diverse reductive dehalogenase-homologous genes in deep subseafloor sedimentary metagenomes.</title>
        <authorList>
            <person name="Kawai M."/>
            <person name="Futagami T."/>
            <person name="Toyoda A."/>
            <person name="Takaki Y."/>
            <person name="Nishi S."/>
            <person name="Hori S."/>
            <person name="Arai W."/>
            <person name="Tsubouchi T."/>
            <person name="Morono Y."/>
            <person name="Uchiyama I."/>
            <person name="Ito T."/>
            <person name="Fujiyama A."/>
            <person name="Inagaki F."/>
            <person name="Takami H."/>
        </authorList>
    </citation>
    <scope>NUCLEOTIDE SEQUENCE</scope>
    <source>
        <strain evidence="2">Expedition CK06-06</strain>
    </source>
</reference>
<gene>
    <name evidence="2" type="ORF">S06H3_25780</name>
</gene>
<feature type="region of interest" description="Disordered" evidence="1">
    <location>
        <begin position="1"/>
        <end position="33"/>
    </location>
</feature>
<sequence length="33" mass="3439">GRGVENKVGCSGGGKEDEGQEVGKKEHITPVEK</sequence>
<accession>X1NZF9</accession>
<dbReference type="AlphaFoldDB" id="X1NZF9"/>